<evidence type="ECO:0000313" key="4">
    <source>
        <dbReference type="Proteomes" id="UP001501508"/>
    </source>
</evidence>
<dbReference type="CDD" id="cd03786">
    <property type="entry name" value="GTB_UDP-GlcNAc_2-Epimerase"/>
    <property type="match status" value="1"/>
</dbReference>
<accession>A0ABP8M7H3</accession>
<dbReference type="SUPFAM" id="SSF53756">
    <property type="entry name" value="UDP-Glycosyltransferase/glycogen phosphorylase"/>
    <property type="match status" value="1"/>
</dbReference>
<dbReference type="InterPro" id="IPR003331">
    <property type="entry name" value="UDP_GlcNAc_Epimerase_2_dom"/>
</dbReference>
<dbReference type="RefSeq" id="WP_345031601.1">
    <property type="nucleotide sequence ID" value="NZ_BAABEY010000032.1"/>
</dbReference>
<dbReference type="EMBL" id="BAABEY010000032">
    <property type="protein sequence ID" value="GAA4444650.1"/>
    <property type="molecule type" value="Genomic_DNA"/>
</dbReference>
<dbReference type="Pfam" id="PF02350">
    <property type="entry name" value="Epimerase_2"/>
    <property type="match status" value="1"/>
</dbReference>
<keyword evidence="4" id="KW-1185">Reference proteome</keyword>
<dbReference type="Proteomes" id="UP001501508">
    <property type="component" value="Unassembled WGS sequence"/>
</dbReference>
<dbReference type="PANTHER" id="PTHR43174:SF1">
    <property type="entry name" value="UDP-N-ACETYLGLUCOSAMINE 2-EPIMERASE"/>
    <property type="match status" value="1"/>
</dbReference>
<proteinExistence type="inferred from homology"/>
<organism evidence="3 4">
    <name type="scientific">Ravibacter arvi</name>
    <dbReference type="NCBI Taxonomy" id="2051041"/>
    <lineage>
        <taxon>Bacteria</taxon>
        <taxon>Pseudomonadati</taxon>
        <taxon>Bacteroidota</taxon>
        <taxon>Cytophagia</taxon>
        <taxon>Cytophagales</taxon>
        <taxon>Spirosomataceae</taxon>
        <taxon>Ravibacter</taxon>
    </lineage>
</organism>
<comment type="caution">
    <text evidence="3">The sequence shown here is derived from an EMBL/GenBank/DDBJ whole genome shotgun (WGS) entry which is preliminary data.</text>
</comment>
<protein>
    <submittedName>
        <fullName evidence="3">UDP-N-acetylglucosamine 2-epimerase (Non-hydrolyzing)</fullName>
    </submittedName>
</protein>
<keyword evidence="1" id="KW-0413">Isomerase</keyword>
<name>A0ABP8M7H3_9BACT</name>
<feature type="domain" description="UDP-N-acetylglucosamine 2-epimerase" evidence="2">
    <location>
        <begin position="25"/>
        <end position="363"/>
    </location>
</feature>
<dbReference type="PANTHER" id="PTHR43174">
    <property type="entry name" value="UDP-N-ACETYLGLUCOSAMINE 2-EPIMERASE"/>
    <property type="match status" value="1"/>
</dbReference>
<evidence type="ECO:0000256" key="1">
    <source>
        <dbReference type="RuleBase" id="RU003513"/>
    </source>
</evidence>
<gene>
    <name evidence="3" type="primary">wecB_2</name>
    <name evidence="3" type="ORF">GCM10023091_35190</name>
</gene>
<dbReference type="NCBIfam" id="TIGR00236">
    <property type="entry name" value="wecB"/>
    <property type="match status" value="1"/>
</dbReference>
<dbReference type="Gene3D" id="3.40.50.2000">
    <property type="entry name" value="Glycogen Phosphorylase B"/>
    <property type="match status" value="2"/>
</dbReference>
<dbReference type="InterPro" id="IPR029767">
    <property type="entry name" value="WecB-like"/>
</dbReference>
<comment type="similarity">
    <text evidence="1">Belongs to the UDP-N-acetylglucosamine 2-epimerase family.</text>
</comment>
<reference evidence="4" key="1">
    <citation type="journal article" date="2019" name="Int. J. Syst. Evol. Microbiol.">
        <title>The Global Catalogue of Microorganisms (GCM) 10K type strain sequencing project: providing services to taxonomists for standard genome sequencing and annotation.</title>
        <authorList>
            <consortium name="The Broad Institute Genomics Platform"/>
            <consortium name="The Broad Institute Genome Sequencing Center for Infectious Disease"/>
            <person name="Wu L."/>
            <person name="Ma J."/>
        </authorList>
    </citation>
    <scope>NUCLEOTIDE SEQUENCE [LARGE SCALE GENOMIC DNA]</scope>
    <source>
        <strain evidence="4">JCM 31920</strain>
    </source>
</reference>
<evidence type="ECO:0000259" key="2">
    <source>
        <dbReference type="Pfam" id="PF02350"/>
    </source>
</evidence>
<sequence length="379" mass="43412">MKKLKVVSVLGTRPEIIRLSRVLNALDNSDAIEHFLVHTGQNYDYELNQIFFEDLGVRKPDYFLEAAGKTATETIGNILIKIDSLLEQLEPQAFLVLGDTNSCLCAIPAKKRHIPIFHMEAGNRCFDQRVPEETNRKIVDHVSDINLTYSDIAREYLLREGLPADRVIKTGSPMFEVLHHYLPEIQKSAVLTKLGLEAGKYFVVSSHREENINSDRNFNSLMDSLNAIAEKYQYPIIVSTHPRTRNMIEKKQVMVRPEIQFLKPLGFHDYNALQMHAYAVLSDSGTISEESSILNFRALNIRQAHERPEAMEEASVMMVGLSPERIMQGLVQLQQQQTGKSRNFRQVADYSMPNVSEKVVRIIISYTDYIRRTVWSEMI</sequence>
<evidence type="ECO:0000313" key="3">
    <source>
        <dbReference type="EMBL" id="GAA4444650.1"/>
    </source>
</evidence>